<organism evidence="1 2">
    <name type="scientific">Nibribacter ruber</name>
    <dbReference type="NCBI Taxonomy" id="2698458"/>
    <lineage>
        <taxon>Bacteria</taxon>
        <taxon>Pseudomonadati</taxon>
        <taxon>Bacteroidota</taxon>
        <taxon>Cytophagia</taxon>
        <taxon>Cytophagales</taxon>
        <taxon>Hymenobacteraceae</taxon>
        <taxon>Nibribacter</taxon>
    </lineage>
</organism>
<gene>
    <name evidence="1" type="ORF">GU926_16215</name>
</gene>
<dbReference type="EMBL" id="CP047897">
    <property type="protein sequence ID" value="QHL88889.1"/>
    <property type="molecule type" value="Genomic_DNA"/>
</dbReference>
<name>A0A6P1P3B1_9BACT</name>
<reference evidence="1 2" key="1">
    <citation type="submission" date="2020-01" db="EMBL/GenBank/DDBJ databases">
        <authorList>
            <person name="Kim M."/>
        </authorList>
    </citation>
    <scope>NUCLEOTIDE SEQUENCE [LARGE SCALE GENOMIC DNA]</scope>
    <source>
        <strain evidence="1 2">BT10</strain>
    </source>
</reference>
<evidence type="ECO:0000313" key="1">
    <source>
        <dbReference type="EMBL" id="QHL88889.1"/>
    </source>
</evidence>
<dbReference type="AlphaFoldDB" id="A0A6P1P3B1"/>
<keyword evidence="2" id="KW-1185">Reference proteome</keyword>
<dbReference type="RefSeq" id="WP_160693709.1">
    <property type="nucleotide sequence ID" value="NZ_CP047897.1"/>
</dbReference>
<dbReference type="Proteomes" id="UP000464214">
    <property type="component" value="Chromosome"/>
</dbReference>
<evidence type="ECO:0000313" key="2">
    <source>
        <dbReference type="Proteomes" id="UP000464214"/>
    </source>
</evidence>
<protein>
    <recommendedName>
        <fullName evidence="3">STAS/SEC14 domain-containing protein</fullName>
    </recommendedName>
</protein>
<dbReference type="KEGG" id="nib:GU926_16215"/>
<proteinExistence type="predicted"/>
<evidence type="ECO:0008006" key="3">
    <source>
        <dbReference type="Google" id="ProtNLM"/>
    </source>
</evidence>
<accession>A0A6P1P3B1</accession>
<sequence>MIIFQNGLLTLDYEPSTDILFVEWPDIQAFVMPEIKQALQILVDHIKNYDIKRLLIDASKTNLEVQTEEYTVLLKEFGTNLMTTRLEKLARIQTGSGSRENSVQQARKETQFTVRLENFTNKEEALDWLKQKKEPLFT</sequence>